<dbReference type="EMBL" id="RQXV01000003">
    <property type="protein sequence ID" value="RRC99944.1"/>
    <property type="molecule type" value="Genomic_DNA"/>
</dbReference>
<dbReference type="OrthoDB" id="1491115at2"/>
<name>A0A3P1SST9_9GAMM</name>
<reference evidence="1 2" key="1">
    <citation type="submission" date="2018-11" db="EMBL/GenBank/DDBJ databases">
        <title>The draft genome sequence of Amphritea balenae JAMM 1525T.</title>
        <authorList>
            <person name="Fang Z."/>
            <person name="Zhang Y."/>
            <person name="Han X."/>
        </authorList>
    </citation>
    <scope>NUCLEOTIDE SEQUENCE [LARGE SCALE GENOMIC DNA]</scope>
    <source>
        <strain evidence="1 2">JAMM 1525</strain>
    </source>
</reference>
<dbReference type="PANTHER" id="PTHR39441">
    <property type="entry name" value="DUF2252 DOMAIN-CONTAINING PROTEIN"/>
    <property type="match status" value="1"/>
</dbReference>
<accession>A0A3P1SST9</accession>
<dbReference type="PANTHER" id="PTHR39441:SF1">
    <property type="entry name" value="DUF2252 DOMAIN-CONTAINING PROTEIN"/>
    <property type="match status" value="1"/>
</dbReference>
<proteinExistence type="predicted"/>
<evidence type="ECO:0000313" key="1">
    <source>
        <dbReference type="EMBL" id="RRC99944.1"/>
    </source>
</evidence>
<dbReference type="AlphaFoldDB" id="A0A3P1SST9"/>
<protein>
    <submittedName>
        <fullName evidence="1">DUF2252 domain-containing protein</fullName>
    </submittedName>
</protein>
<sequence>MSLRTEQLQQTMIRVDGHAPGSGLAKHKKMATSPFVMLRGAAAVFYEDLAQGRIQLPEALNSWPLTSVMGDCHISNFGLFSEEGSHSTQVIFAPNDFDDACIGHAGWDLIRFGISLLLSADHCRGAIDGRYTTVEPFEKTKSVSNKQTLMALQQFFISYNQCCENLFYKRIDYHQVLNSFKPDHILFKPYNKALSRTASGESFALKSSLAKAIDLRSSTLRFRDLPDRFSRLPAAEFEAIKETFSPYVDDDIIDIVARQGAGTGSNNMQRYYLLVGPQSNTSGASSMENWPLHHIVEVKKQRNAAPLYHFSELSPVNQLNPAHLTVVCQRRMQRHPDLVLDEVFWRDAHWLVRSRHHAKVGIDPATVAAGKRARNGGFIEYAAACGEALALAHARGDRRSNRFEQAVINSLTDVQAELIQTITDYAGQVQQDWQWLSKIES</sequence>
<organism evidence="1 2">
    <name type="scientific">Amphritea balenae</name>
    <dbReference type="NCBI Taxonomy" id="452629"/>
    <lineage>
        <taxon>Bacteria</taxon>
        <taxon>Pseudomonadati</taxon>
        <taxon>Pseudomonadota</taxon>
        <taxon>Gammaproteobacteria</taxon>
        <taxon>Oceanospirillales</taxon>
        <taxon>Oceanospirillaceae</taxon>
        <taxon>Amphritea</taxon>
    </lineage>
</organism>
<dbReference type="Pfam" id="PF10009">
    <property type="entry name" value="DUF2252"/>
    <property type="match status" value="1"/>
</dbReference>
<keyword evidence="2" id="KW-1185">Reference proteome</keyword>
<gene>
    <name evidence="1" type="ORF">EHS89_06925</name>
</gene>
<dbReference type="InterPro" id="IPR018721">
    <property type="entry name" value="DUF2252"/>
</dbReference>
<dbReference type="Proteomes" id="UP000267535">
    <property type="component" value="Unassembled WGS sequence"/>
</dbReference>
<dbReference type="RefSeq" id="WP_124925414.1">
    <property type="nucleotide sequence ID" value="NZ_BMOH01000005.1"/>
</dbReference>
<comment type="caution">
    <text evidence="1">The sequence shown here is derived from an EMBL/GenBank/DDBJ whole genome shotgun (WGS) entry which is preliminary data.</text>
</comment>
<evidence type="ECO:0000313" key="2">
    <source>
        <dbReference type="Proteomes" id="UP000267535"/>
    </source>
</evidence>